<evidence type="ECO:0000256" key="2">
    <source>
        <dbReference type="ARBA" id="ARBA00022741"/>
    </source>
</evidence>
<comment type="similarity">
    <text evidence="1">Belongs to the TRAFAC class TrmE-Era-EngA-EngB-Septin-like GTPase superfamily. AIG1/Toc34/Toc159-like paraseptin GTPase family. IAN subfamily.</text>
</comment>
<proteinExistence type="inferred from homology"/>
<dbReference type="EMBL" id="NHOQ01001472">
    <property type="protein sequence ID" value="PWA24169.1"/>
    <property type="molecule type" value="Genomic_DNA"/>
</dbReference>
<sequence>MSQRTNGAQILLISQSVHINAHIVRKTSPMETPQLGQNQSRHRPAGGRPDDEGASLPAATSHTTHSDDVKIFFLMSSSVYDSDLFWSLSNKPGTIWSLKISRVQIGVLDVKLNSRTRIVSDSNDLRSENPEPVDFLLTDIMATSDQTPDTTSTWSDGCHPRRKPLLKSIDKKTCKQFAEDMSTKDKDYWNQMGGLYNEAEAMNIYHLTSMWRLLPPIYAVLFSESMSELRVVLLGSNWYQRNFVVNFILGVDDFNYEAQSCVRISGKVENMKIAVINTPDLQFPTADSLTEFIRDCAKLSAPGPHVFLLVLQPESFTEEEKNRIYRVLETFSDRSFDHSFVLILKPKPQNRSNPLPGSINEALIKELIRKCRYRRSQMEYIERPELLTRFGQIVKENNREHVRYKEFKEARSSFEDSHQNQRENPATGSDDPSA</sequence>
<dbReference type="PANTHER" id="PTHR10903">
    <property type="entry name" value="GTPASE, IMAP FAMILY MEMBER-RELATED"/>
    <property type="match status" value="1"/>
</dbReference>
<keyword evidence="3" id="KW-0342">GTP-binding</keyword>
<protein>
    <recommendedName>
        <fullName evidence="5">AIG1-type G domain-containing protein</fullName>
    </recommendedName>
</protein>
<evidence type="ECO:0000256" key="1">
    <source>
        <dbReference type="ARBA" id="ARBA00008535"/>
    </source>
</evidence>
<keyword evidence="2" id="KW-0547">Nucleotide-binding</keyword>
<dbReference type="InterPro" id="IPR006703">
    <property type="entry name" value="G_AIG1"/>
</dbReference>
<feature type="region of interest" description="Disordered" evidence="4">
    <location>
        <begin position="409"/>
        <end position="434"/>
    </location>
</feature>
<dbReference type="PANTHER" id="PTHR10903:SF170">
    <property type="entry name" value="GTPASE IMAP FAMILY MEMBER 7"/>
    <property type="match status" value="1"/>
</dbReference>
<dbReference type="AlphaFoldDB" id="A0A315VKY6"/>
<evidence type="ECO:0000256" key="4">
    <source>
        <dbReference type="SAM" id="MobiDB-lite"/>
    </source>
</evidence>
<reference evidence="6 7" key="1">
    <citation type="journal article" date="2018" name="G3 (Bethesda)">
        <title>A High-Quality Reference Genome for the Invasive Mosquitofish Gambusia affinis Using a Chicago Library.</title>
        <authorList>
            <person name="Hoffberg S.L."/>
            <person name="Troendle N.J."/>
            <person name="Glenn T.C."/>
            <person name="Mahmud O."/>
            <person name="Louha S."/>
            <person name="Chalopin D."/>
            <person name="Bennetzen J.L."/>
            <person name="Mauricio R."/>
        </authorList>
    </citation>
    <scope>NUCLEOTIDE SEQUENCE [LARGE SCALE GENOMIC DNA]</scope>
    <source>
        <strain evidence="6">NE01/NJP1002.9</strain>
        <tissue evidence="6">Muscle</tissue>
    </source>
</reference>
<feature type="region of interest" description="Disordered" evidence="4">
    <location>
        <begin position="28"/>
        <end position="62"/>
    </location>
</feature>
<name>A0A315VKY6_GAMAF</name>
<comment type="caution">
    <text evidence="6">The sequence shown here is derived from an EMBL/GenBank/DDBJ whole genome shotgun (WGS) entry which is preliminary data.</text>
</comment>
<keyword evidence="7" id="KW-1185">Reference proteome</keyword>
<dbReference type="Proteomes" id="UP000250572">
    <property type="component" value="Unassembled WGS sequence"/>
</dbReference>
<gene>
    <name evidence="6" type="ORF">CCH79_00016211</name>
</gene>
<dbReference type="GO" id="GO:0005525">
    <property type="term" value="F:GTP binding"/>
    <property type="evidence" value="ECO:0007669"/>
    <property type="project" value="UniProtKB-KW"/>
</dbReference>
<dbReference type="InterPro" id="IPR045058">
    <property type="entry name" value="GIMA/IAN/Toc"/>
</dbReference>
<accession>A0A315VKY6</accession>
<evidence type="ECO:0000313" key="6">
    <source>
        <dbReference type="EMBL" id="PWA24169.1"/>
    </source>
</evidence>
<feature type="compositionally biased region" description="Basic and acidic residues" evidence="4">
    <location>
        <begin position="409"/>
        <end position="421"/>
    </location>
</feature>
<feature type="compositionally biased region" description="Polar residues" evidence="4">
    <location>
        <begin position="29"/>
        <end position="39"/>
    </location>
</feature>
<dbReference type="Pfam" id="PF04548">
    <property type="entry name" value="AIG1"/>
    <property type="match status" value="1"/>
</dbReference>
<feature type="non-terminal residue" evidence="6">
    <location>
        <position position="434"/>
    </location>
</feature>
<dbReference type="Gene3D" id="3.40.50.300">
    <property type="entry name" value="P-loop containing nucleotide triphosphate hydrolases"/>
    <property type="match status" value="1"/>
</dbReference>
<feature type="compositionally biased region" description="Polar residues" evidence="4">
    <location>
        <begin position="422"/>
        <end position="434"/>
    </location>
</feature>
<organism evidence="6 7">
    <name type="scientific">Gambusia affinis</name>
    <name type="common">Western mosquitofish</name>
    <name type="synonym">Heterandria affinis</name>
    <dbReference type="NCBI Taxonomy" id="33528"/>
    <lineage>
        <taxon>Eukaryota</taxon>
        <taxon>Metazoa</taxon>
        <taxon>Chordata</taxon>
        <taxon>Craniata</taxon>
        <taxon>Vertebrata</taxon>
        <taxon>Euteleostomi</taxon>
        <taxon>Actinopterygii</taxon>
        <taxon>Neopterygii</taxon>
        <taxon>Teleostei</taxon>
        <taxon>Neoteleostei</taxon>
        <taxon>Acanthomorphata</taxon>
        <taxon>Ovalentaria</taxon>
        <taxon>Atherinomorphae</taxon>
        <taxon>Cyprinodontiformes</taxon>
        <taxon>Poeciliidae</taxon>
        <taxon>Poeciliinae</taxon>
        <taxon>Gambusia</taxon>
    </lineage>
</organism>
<feature type="domain" description="AIG1-type G" evidence="5">
    <location>
        <begin position="230"/>
        <end position="415"/>
    </location>
</feature>
<evidence type="ECO:0000313" key="7">
    <source>
        <dbReference type="Proteomes" id="UP000250572"/>
    </source>
</evidence>
<evidence type="ECO:0000259" key="5">
    <source>
        <dbReference type="Pfam" id="PF04548"/>
    </source>
</evidence>
<evidence type="ECO:0000256" key="3">
    <source>
        <dbReference type="ARBA" id="ARBA00023134"/>
    </source>
</evidence>
<dbReference type="InterPro" id="IPR027417">
    <property type="entry name" value="P-loop_NTPase"/>
</dbReference>